<proteinExistence type="predicted"/>
<dbReference type="EMBL" id="LT629780">
    <property type="protein sequence ID" value="SDU19163.1"/>
    <property type="molecule type" value="Genomic_DNA"/>
</dbReference>
<keyword evidence="2" id="KW-1185">Reference proteome</keyword>
<evidence type="ECO:0008006" key="3">
    <source>
        <dbReference type="Google" id="ProtNLM"/>
    </source>
</evidence>
<protein>
    <recommendedName>
        <fullName evidence="3">EcsC protein family protein</fullName>
    </recommendedName>
</protein>
<reference evidence="2" key="1">
    <citation type="submission" date="2016-10" db="EMBL/GenBank/DDBJ databases">
        <authorList>
            <person name="Varghese N."/>
            <person name="Submissions S."/>
        </authorList>
    </citation>
    <scope>NUCLEOTIDE SEQUENCE [LARGE SCALE GENOMIC DNA]</scope>
    <source>
        <strain evidence="2">CCTCC 2012022</strain>
    </source>
</reference>
<organism evidence="1 2">
    <name type="scientific">Geopseudomonas guangdongensis</name>
    <dbReference type="NCBI Taxonomy" id="1245526"/>
    <lineage>
        <taxon>Bacteria</taxon>
        <taxon>Pseudomonadati</taxon>
        <taxon>Pseudomonadota</taxon>
        <taxon>Gammaproteobacteria</taxon>
        <taxon>Pseudomonadales</taxon>
        <taxon>Pseudomonadaceae</taxon>
        <taxon>Geopseudomonas</taxon>
    </lineage>
</organism>
<evidence type="ECO:0000313" key="1">
    <source>
        <dbReference type="EMBL" id="SDU19163.1"/>
    </source>
</evidence>
<evidence type="ECO:0000313" key="2">
    <source>
        <dbReference type="Proteomes" id="UP000243063"/>
    </source>
</evidence>
<dbReference type="Proteomes" id="UP000243063">
    <property type="component" value="Chromosome I"/>
</dbReference>
<dbReference type="AlphaFoldDB" id="A0A1H2GHM2"/>
<accession>A0A1H2GHM2</accession>
<dbReference type="STRING" id="1245526.SAMN05216580_1795"/>
<sequence>MLPRTLEELDTLRDECKAMVTKRAGLSAGAAVLPIPGLDLGADIALLVELLPAINQKFGLGAEQVRGLDPKLQRIVLVAATSLGNNLIGKLVTRQLVMQALKSIGVRVTTRTAARFVPILGQALAASISFGAMKLLGNAHVEDCYKVARQALLARVESAPTDGVRVIEVTAEMVEVARDH</sequence>
<name>A0A1H2GHM2_9GAMM</name>
<dbReference type="RefSeq" id="WP_197676749.1">
    <property type="nucleotide sequence ID" value="NZ_LT629780.1"/>
</dbReference>
<gene>
    <name evidence="1" type="ORF">SAMN05216580_1795</name>
</gene>